<dbReference type="FunFam" id="3.30.70.270:FF:000020">
    <property type="entry name" value="Transposon Tf2-6 polyprotein-like Protein"/>
    <property type="match status" value="1"/>
</dbReference>
<feature type="non-terminal residue" evidence="14">
    <location>
        <position position="1"/>
    </location>
</feature>
<dbReference type="CDD" id="cd09274">
    <property type="entry name" value="RNase_HI_RT_Ty3"/>
    <property type="match status" value="1"/>
</dbReference>
<evidence type="ECO:0000313" key="14">
    <source>
        <dbReference type="EMBL" id="GBG91526.1"/>
    </source>
</evidence>
<dbReference type="Gene3D" id="2.60.40.790">
    <property type="match status" value="1"/>
</dbReference>
<keyword evidence="3" id="KW-0808">Transferase</keyword>
<sequence>SDINPRLSYCLKPLVVPNIHPPHWVLWREDFIELSLCLVEVRLTWIEDEAPPPCIERLELQFIQAWRTNVEGELLAFLFGTVRPGHQDLITKELTIPVAQLADDLPVDIISQDDAHPVPHVLSRTLTPYLQWSTCVEGAAERIPPSQQQYLDHRTARDPAFFRHPTAEQLAAIREEEEEEESTGSDEDVREESENSDEELGEEDETPGEGSYSEHSEGEQSEEEEEDEEGEEEHEDEPAGSKWEAVSEEELRMGMEAENPEAAREREEPAAGKRTPWRFEAETDGLGIKIATKEVPWQDVCDGITPEGHVAIREEDAQMMTTVFSWQSDHSFISAPPPDLAKQANTKQIDVRIWDQLFELHIPQYVSDEIHRVIVDILTEYQGAISVSDTDIRLSLVIQHEIQTGNHSPIHCKPYRYSLIERKKVLERIREFEASGWIELATGPWSFPVVLVLKKNGAIRICIDYRKLNEITIKDVYPLPQIDDLLDAIGCANYFSKFDIRHDFHHILVREEDRLQMAFVLFAGTWKWVRCPMGIWNAPATFQRAMNMTFHNFVNKTRLTQGMINFCVIVYMDDILVYSETYHGHAQHIEWTLGALRDAGFKIALEKSEFFPSEISFLGYVVTRGGLRPDSRKVEAMKEAPVPTSLTQVRTFLGLASYNRRFIKGFVAIARPLTNLLQKDQPLSWDAKCQQAFATLKDALVTTPILIRPDPSKQFILITDWQPEVIFAILAQKGNDGREHVIEYALRTVPDERRNDSAPQGECYAVVWGIQHFHPYLYRQKFRLVTDHEPLLALKKLTNYTGKIGRWAVRLQEYDFDIVHRKTERHGNADGLTRLHRPAKVSSVLLILLGFVSQKEMPRYQAFSPRSADFGSRDDPWRWLASLGDDVFEKLDEPSRSYVRDSQAMAKTAVDVKETPTSYEFVADLPGLSREGVKVQVEDGNKLVISGERHREPRKERREAGEKYHRVERRMGKFMRRFTLPEDADVNKIGAQCKDGVLTVTVARVEAKEPEKPKVIDVEVS</sequence>
<dbReference type="PROSITE" id="PS50878">
    <property type="entry name" value="RT_POL"/>
    <property type="match status" value="1"/>
</dbReference>
<reference evidence="14 15" key="1">
    <citation type="journal article" date="2018" name="Cell">
        <title>The Chara Genome: Secondary Complexity and Implications for Plant Terrestrialization.</title>
        <authorList>
            <person name="Nishiyama T."/>
            <person name="Sakayama H."/>
            <person name="Vries J.D."/>
            <person name="Buschmann H."/>
            <person name="Saint-Marcoux D."/>
            <person name="Ullrich K.K."/>
            <person name="Haas F.B."/>
            <person name="Vanderstraeten L."/>
            <person name="Becker D."/>
            <person name="Lang D."/>
            <person name="Vosolsobe S."/>
            <person name="Rombauts S."/>
            <person name="Wilhelmsson P.K.I."/>
            <person name="Janitza P."/>
            <person name="Kern R."/>
            <person name="Heyl A."/>
            <person name="Rumpler F."/>
            <person name="Villalobos L.I.A.C."/>
            <person name="Clay J.M."/>
            <person name="Skokan R."/>
            <person name="Toyoda A."/>
            <person name="Suzuki Y."/>
            <person name="Kagoshima H."/>
            <person name="Schijlen E."/>
            <person name="Tajeshwar N."/>
            <person name="Catarino B."/>
            <person name="Hetherington A.J."/>
            <person name="Saltykova A."/>
            <person name="Bonnot C."/>
            <person name="Breuninger H."/>
            <person name="Symeonidi A."/>
            <person name="Radhakrishnan G.V."/>
            <person name="Van Nieuwerburgh F."/>
            <person name="Deforce D."/>
            <person name="Chang C."/>
            <person name="Karol K.G."/>
            <person name="Hedrich R."/>
            <person name="Ulvskov P."/>
            <person name="Glockner G."/>
            <person name="Delwiche C.F."/>
            <person name="Petrasek J."/>
            <person name="Van de Peer Y."/>
            <person name="Friml J."/>
            <person name="Beilby M."/>
            <person name="Dolan L."/>
            <person name="Kohara Y."/>
            <person name="Sugano S."/>
            <person name="Fujiyama A."/>
            <person name="Delaux P.-M."/>
            <person name="Quint M."/>
            <person name="TheiBen G."/>
            <person name="Hagemann M."/>
            <person name="Harholt J."/>
            <person name="Dunand C."/>
            <person name="Zachgo S."/>
            <person name="Langdale J."/>
            <person name="Maumus F."/>
            <person name="Straeten D.V.D."/>
            <person name="Gould S.B."/>
            <person name="Rensing S.A."/>
        </authorList>
    </citation>
    <scope>NUCLEOTIDE SEQUENCE [LARGE SCALE GENOMIC DNA]</scope>
    <source>
        <strain evidence="14 15">S276</strain>
    </source>
</reference>
<dbReference type="InterPro" id="IPR000477">
    <property type="entry name" value="RT_dom"/>
</dbReference>
<dbReference type="PANTHER" id="PTHR37984">
    <property type="entry name" value="PROTEIN CBG26694"/>
    <property type="match status" value="1"/>
</dbReference>
<dbReference type="Pfam" id="PF00011">
    <property type="entry name" value="HSP20"/>
    <property type="match status" value="1"/>
</dbReference>
<evidence type="ECO:0000256" key="11">
    <source>
        <dbReference type="SAM" id="MobiDB-lite"/>
    </source>
</evidence>
<dbReference type="PANTHER" id="PTHR37984:SF5">
    <property type="entry name" value="PROTEIN NYNRIN-LIKE"/>
    <property type="match status" value="1"/>
</dbReference>
<gene>
    <name evidence="14" type="ORF">CBR_g52560</name>
</gene>
<evidence type="ECO:0000256" key="6">
    <source>
        <dbReference type="ARBA" id="ARBA00022759"/>
    </source>
</evidence>
<feature type="domain" description="SHSP" evidence="12">
    <location>
        <begin position="901"/>
        <end position="1021"/>
    </location>
</feature>
<evidence type="ECO:0000259" key="12">
    <source>
        <dbReference type="PROSITE" id="PS01031"/>
    </source>
</evidence>
<dbReference type="InterPro" id="IPR008978">
    <property type="entry name" value="HSP20-like_chaperone"/>
</dbReference>
<accession>A0A388MAE2</accession>
<evidence type="ECO:0000259" key="13">
    <source>
        <dbReference type="PROSITE" id="PS50878"/>
    </source>
</evidence>
<feature type="domain" description="Reverse transcriptase" evidence="13">
    <location>
        <begin position="433"/>
        <end position="622"/>
    </location>
</feature>
<dbReference type="InterPro" id="IPR043128">
    <property type="entry name" value="Rev_trsase/Diguanyl_cyclase"/>
</dbReference>
<dbReference type="CDD" id="cd01647">
    <property type="entry name" value="RT_LTR"/>
    <property type="match status" value="1"/>
</dbReference>
<dbReference type="GO" id="GO:0003964">
    <property type="term" value="F:RNA-directed DNA polymerase activity"/>
    <property type="evidence" value="ECO:0007669"/>
    <property type="project" value="UniProtKB-KW"/>
</dbReference>
<evidence type="ECO:0000256" key="4">
    <source>
        <dbReference type="ARBA" id="ARBA00022695"/>
    </source>
</evidence>
<dbReference type="EMBL" id="BFEA01000915">
    <property type="protein sequence ID" value="GBG91526.1"/>
    <property type="molecule type" value="Genomic_DNA"/>
</dbReference>
<evidence type="ECO:0000256" key="8">
    <source>
        <dbReference type="ARBA" id="ARBA00022918"/>
    </source>
</evidence>
<keyword evidence="6" id="KW-0255">Endonuclease</keyword>
<keyword evidence="2" id="KW-0963">Cytoplasm</keyword>
<dbReference type="SUPFAM" id="SSF49764">
    <property type="entry name" value="HSP20-like chaperones"/>
    <property type="match status" value="1"/>
</dbReference>
<dbReference type="GO" id="GO:0005737">
    <property type="term" value="C:cytoplasm"/>
    <property type="evidence" value="ECO:0007669"/>
    <property type="project" value="UniProtKB-SubCell"/>
</dbReference>
<dbReference type="OrthoDB" id="5511210at2759"/>
<dbReference type="Proteomes" id="UP000265515">
    <property type="component" value="Unassembled WGS sequence"/>
</dbReference>
<evidence type="ECO:0008006" key="16">
    <source>
        <dbReference type="Google" id="ProtNLM"/>
    </source>
</evidence>
<dbReference type="Gene3D" id="3.10.10.10">
    <property type="entry name" value="HIV Type 1 Reverse Transcriptase, subunit A, domain 1"/>
    <property type="match status" value="1"/>
</dbReference>
<feature type="compositionally biased region" description="Acidic residues" evidence="11">
    <location>
        <begin position="219"/>
        <end position="238"/>
    </location>
</feature>
<proteinExistence type="inferred from homology"/>
<keyword evidence="4" id="KW-0548">Nucleotidyltransferase</keyword>
<dbReference type="GO" id="GO:0006950">
    <property type="term" value="P:response to stress"/>
    <property type="evidence" value="ECO:0007669"/>
    <property type="project" value="UniProtKB-ARBA"/>
</dbReference>
<dbReference type="Pfam" id="PF00078">
    <property type="entry name" value="RVT_1"/>
    <property type="match status" value="1"/>
</dbReference>
<comment type="similarity">
    <text evidence="9 10">Belongs to the small heat shock protein (HSP20) family.</text>
</comment>
<organism evidence="14 15">
    <name type="scientific">Chara braunii</name>
    <name type="common">Braun's stonewort</name>
    <dbReference type="NCBI Taxonomy" id="69332"/>
    <lineage>
        <taxon>Eukaryota</taxon>
        <taxon>Viridiplantae</taxon>
        <taxon>Streptophyta</taxon>
        <taxon>Charophyceae</taxon>
        <taxon>Charales</taxon>
        <taxon>Characeae</taxon>
        <taxon>Chara</taxon>
    </lineage>
</organism>
<dbReference type="AlphaFoldDB" id="A0A388MAE2"/>
<evidence type="ECO:0000256" key="5">
    <source>
        <dbReference type="ARBA" id="ARBA00022722"/>
    </source>
</evidence>
<protein>
    <recommendedName>
        <fullName evidence="16">SHSP domain-containing protein</fullName>
    </recommendedName>
</protein>
<dbReference type="InterPro" id="IPR041373">
    <property type="entry name" value="RT_RNaseH"/>
</dbReference>
<dbReference type="InterPro" id="IPR002068">
    <property type="entry name" value="A-crystallin/Hsp20_dom"/>
</dbReference>
<dbReference type="Gramene" id="GBG91526">
    <property type="protein sequence ID" value="GBG91526"/>
    <property type="gene ID" value="CBR_g52560"/>
</dbReference>
<evidence type="ECO:0000256" key="3">
    <source>
        <dbReference type="ARBA" id="ARBA00022679"/>
    </source>
</evidence>
<keyword evidence="8" id="KW-0695">RNA-directed DNA polymerase</keyword>
<evidence type="ECO:0000256" key="2">
    <source>
        <dbReference type="ARBA" id="ARBA00022490"/>
    </source>
</evidence>
<dbReference type="InterPro" id="IPR043502">
    <property type="entry name" value="DNA/RNA_pol_sf"/>
</dbReference>
<name>A0A388MAE2_CHABU</name>
<dbReference type="FunFam" id="2.60.40.790:FF:000010">
    <property type="entry name" value="17.3 kDa class II heat shock protein-like"/>
    <property type="match status" value="1"/>
</dbReference>
<dbReference type="GO" id="GO:0004519">
    <property type="term" value="F:endonuclease activity"/>
    <property type="evidence" value="ECO:0007669"/>
    <property type="project" value="UniProtKB-KW"/>
</dbReference>
<evidence type="ECO:0000313" key="15">
    <source>
        <dbReference type="Proteomes" id="UP000265515"/>
    </source>
</evidence>
<keyword evidence="15" id="KW-1185">Reference proteome</keyword>
<dbReference type="GO" id="GO:0016787">
    <property type="term" value="F:hydrolase activity"/>
    <property type="evidence" value="ECO:0007669"/>
    <property type="project" value="UniProtKB-KW"/>
</dbReference>
<keyword evidence="7" id="KW-0378">Hydrolase</keyword>
<evidence type="ECO:0000256" key="1">
    <source>
        <dbReference type="ARBA" id="ARBA00004496"/>
    </source>
</evidence>
<comment type="subcellular location">
    <subcellularLocation>
        <location evidence="1">Cytoplasm</location>
    </subcellularLocation>
</comment>
<comment type="caution">
    <text evidence="14">The sequence shown here is derived from an EMBL/GenBank/DDBJ whole genome shotgun (WGS) entry which is preliminary data.</text>
</comment>
<dbReference type="PROSITE" id="PS01031">
    <property type="entry name" value="SHSP"/>
    <property type="match status" value="1"/>
</dbReference>
<feature type="compositionally biased region" description="Acidic residues" evidence="11">
    <location>
        <begin position="175"/>
        <end position="207"/>
    </location>
</feature>
<dbReference type="InterPro" id="IPR050951">
    <property type="entry name" value="Retrovirus_Pol_polyprotein"/>
</dbReference>
<keyword evidence="5" id="KW-0540">Nuclease</keyword>
<evidence type="ECO:0000256" key="7">
    <source>
        <dbReference type="ARBA" id="ARBA00022801"/>
    </source>
</evidence>
<evidence type="ECO:0000256" key="9">
    <source>
        <dbReference type="PROSITE-ProRule" id="PRU00285"/>
    </source>
</evidence>
<feature type="region of interest" description="Disordered" evidence="11">
    <location>
        <begin position="173"/>
        <end position="243"/>
    </location>
</feature>
<dbReference type="Gene3D" id="3.30.70.270">
    <property type="match status" value="2"/>
</dbReference>
<dbReference type="Pfam" id="PF17917">
    <property type="entry name" value="RT_RNaseH"/>
    <property type="match status" value="1"/>
</dbReference>
<evidence type="ECO:0000256" key="10">
    <source>
        <dbReference type="RuleBase" id="RU003616"/>
    </source>
</evidence>
<dbReference type="SUPFAM" id="SSF56672">
    <property type="entry name" value="DNA/RNA polymerases"/>
    <property type="match status" value="1"/>
</dbReference>